<comment type="caution">
    <text evidence="1">The sequence shown here is derived from an EMBL/GenBank/DDBJ whole genome shotgun (WGS) entry which is preliminary data.</text>
</comment>
<proteinExistence type="predicted"/>
<dbReference type="PANTHER" id="PTHR43628:SF1">
    <property type="entry name" value="CHITIN SYNTHASE REGULATORY FACTOR 2-RELATED"/>
    <property type="match status" value="1"/>
</dbReference>
<dbReference type="Pfam" id="PF08238">
    <property type="entry name" value="Sel1"/>
    <property type="match status" value="6"/>
</dbReference>
<name>A0A9D1WRR4_9FIRM</name>
<evidence type="ECO:0000313" key="2">
    <source>
        <dbReference type="Proteomes" id="UP000886800"/>
    </source>
</evidence>
<protein>
    <submittedName>
        <fullName evidence="1">SEL1-like repeat protein</fullName>
    </submittedName>
</protein>
<dbReference type="Proteomes" id="UP000886800">
    <property type="component" value="Unassembled WGS sequence"/>
</dbReference>
<evidence type="ECO:0000313" key="1">
    <source>
        <dbReference type="EMBL" id="HIX65856.1"/>
    </source>
</evidence>
<dbReference type="SMART" id="SM00671">
    <property type="entry name" value="SEL1"/>
    <property type="match status" value="6"/>
</dbReference>
<dbReference type="Gene3D" id="1.25.40.10">
    <property type="entry name" value="Tetratricopeptide repeat domain"/>
    <property type="match status" value="2"/>
</dbReference>
<accession>A0A9D1WRR4</accession>
<dbReference type="InterPro" id="IPR052945">
    <property type="entry name" value="Mitotic_Regulator"/>
</dbReference>
<sequence length="416" mass="47266">MGRFFSDPVERALKCIYCDLAAGRGQEGFQLLAQAAQQGDADACCLLARCLYGPEYTWPGHNFPVDGRAGDELMRQSVLGGSAIGVLLSLRSGVMNRQLARSMPLTLREAFDAVLDKAEHGEPFCQMLIGNVYFWGDFVQVLGKDRGDFDGDDAFQNYLRENYAKCEDWLWQAYRNEVSLAGLNLGNFYRNGKQDLIAPRPEQAREVNRYGAEKGYPDAMSFYADDLFLDDKNEEAALPFYRRSAELGEPRSFFMAGWSYEMGKGVEKDAHRAADYYERALAAPLRSKVGIAKRLGAFYFEGEGVERDYAKAFQLLKWDYDHNTNDTWGAYYLGACYAHGWGTQQDYVQARKFLEKINWNCSNGFYLLGYLYGRGLGGPEDIPKGVEYLQKAGNHADAKEELRRYKKTLFGKWVRR</sequence>
<dbReference type="PANTHER" id="PTHR43628">
    <property type="entry name" value="ACTIVATOR OF C KINASE PROTEIN 1-RELATED"/>
    <property type="match status" value="1"/>
</dbReference>
<reference evidence="1" key="2">
    <citation type="submission" date="2021-04" db="EMBL/GenBank/DDBJ databases">
        <authorList>
            <person name="Gilroy R."/>
        </authorList>
    </citation>
    <scope>NUCLEOTIDE SEQUENCE</scope>
    <source>
        <strain evidence="1">CHK188-5543</strain>
    </source>
</reference>
<gene>
    <name evidence="1" type="ORF">H9736_06350</name>
</gene>
<organism evidence="1 2">
    <name type="scientific">Candidatus Anaerotruncus excrementipullorum</name>
    <dbReference type="NCBI Taxonomy" id="2838465"/>
    <lineage>
        <taxon>Bacteria</taxon>
        <taxon>Bacillati</taxon>
        <taxon>Bacillota</taxon>
        <taxon>Clostridia</taxon>
        <taxon>Eubacteriales</taxon>
        <taxon>Oscillospiraceae</taxon>
        <taxon>Anaerotruncus</taxon>
    </lineage>
</organism>
<dbReference type="AlphaFoldDB" id="A0A9D1WRR4"/>
<dbReference type="EMBL" id="DXES01000137">
    <property type="protein sequence ID" value="HIX65856.1"/>
    <property type="molecule type" value="Genomic_DNA"/>
</dbReference>
<reference evidence="1" key="1">
    <citation type="journal article" date="2021" name="PeerJ">
        <title>Extensive microbial diversity within the chicken gut microbiome revealed by metagenomics and culture.</title>
        <authorList>
            <person name="Gilroy R."/>
            <person name="Ravi A."/>
            <person name="Getino M."/>
            <person name="Pursley I."/>
            <person name="Horton D.L."/>
            <person name="Alikhan N.F."/>
            <person name="Baker D."/>
            <person name="Gharbi K."/>
            <person name="Hall N."/>
            <person name="Watson M."/>
            <person name="Adriaenssens E.M."/>
            <person name="Foster-Nyarko E."/>
            <person name="Jarju S."/>
            <person name="Secka A."/>
            <person name="Antonio M."/>
            <person name="Oren A."/>
            <person name="Chaudhuri R.R."/>
            <person name="La Ragione R."/>
            <person name="Hildebrand F."/>
            <person name="Pallen M.J."/>
        </authorList>
    </citation>
    <scope>NUCLEOTIDE SEQUENCE</scope>
    <source>
        <strain evidence="1">CHK188-5543</strain>
    </source>
</reference>
<dbReference type="SUPFAM" id="SSF81901">
    <property type="entry name" value="HCP-like"/>
    <property type="match status" value="1"/>
</dbReference>
<dbReference type="InterPro" id="IPR011990">
    <property type="entry name" value="TPR-like_helical_dom_sf"/>
</dbReference>
<dbReference type="InterPro" id="IPR006597">
    <property type="entry name" value="Sel1-like"/>
</dbReference>